<proteinExistence type="inferred from homology"/>
<dbReference type="InterPro" id="IPR029019">
    <property type="entry name" value="HEX_eukaryotic_N"/>
</dbReference>
<sequence length="585" mass="64913">MKFLAGVALLAPLAAAVWPIPSHYSHGDKTLWISDDVAITYQQPLHFQQYSLRASASAADAGSGSQRIVQKAVSRAYETIFKQSYVPWRFNHRFSDFEPKTTNKKFIQSIALVQNKTDAAGVLKPKEGQFDEGYTLVVGPAGKVTITSASSLGLARGLTTFTQLFFAHSKGGAYTKLAPVRIDDSPKFAHRGLNMDVSRNFFPIDNILRTIDALAYNKMNRLHLHITDAQSWPLEIPALPELSAKGAYGPGMTYSPADVQRIYTYGALLGVAVVMEIDQPGHTSSIWHSHPELIAAWNEQPNWITYAAEPPSGTLKLNSPAVYKFLSTLYKDLLPRLSPLTSYFHTGGDEIKYAAYKLDDTVKSDDPAVLQPLLQKYIDTVHKHVRDAGLTPVVWEEIVLTYNLTVGKDVLIQAWQEPTSAVAITNMGHKALVGDYNFWYLDCGHGQWLDFEPGVASMKYYPYQDYCAPLKSWRQVYSYDPLTSIAKDKQHLIVGGEVHMWAEQTDALNFDGKAWPRAAAAAEVLWSGAKDPATGQNRSQIEASPRLADMRERLVARGVAAEPVQMPYCQQDGSQCLYLASFDDA</sequence>
<feature type="chain" id="PRO_5024346695" description="Beta-hexosaminidase" evidence="9">
    <location>
        <begin position="17"/>
        <end position="585"/>
    </location>
</feature>
<dbReference type="OrthoDB" id="428480at2759"/>
<keyword evidence="6 7" id="KW-0326">Glycosidase</keyword>
<dbReference type="Gene3D" id="3.20.20.80">
    <property type="entry name" value="Glycosidases"/>
    <property type="match status" value="1"/>
</dbReference>
<evidence type="ECO:0000259" key="11">
    <source>
        <dbReference type="Pfam" id="PF14845"/>
    </source>
</evidence>
<dbReference type="GO" id="GO:0016231">
    <property type="term" value="F:beta-N-acetylglucosaminidase activity"/>
    <property type="evidence" value="ECO:0007669"/>
    <property type="project" value="TreeGrafter"/>
</dbReference>
<dbReference type="Gene3D" id="3.30.379.10">
    <property type="entry name" value="Chitobiase/beta-hexosaminidase domain 2-like"/>
    <property type="match status" value="1"/>
</dbReference>
<dbReference type="InterPro" id="IPR015883">
    <property type="entry name" value="Glyco_hydro_20_cat"/>
</dbReference>
<dbReference type="Proteomes" id="UP000327013">
    <property type="component" value="Unassembled WGS sequence"/>
</dbReference>
<feature type="signal peptide" evidence="9">
    <location>
        <begin position="1"/>
        <end position="16"/>
    </location>
</feature>
<dbReference type="InterPro" id="IPR017853">
    <property type="entry name" value="GH"/>
</dbReference>
<dbReference type="CDD" id="cd06562">
    <property type="entry name" value="GH20_HexA_HexB-like"/>
    <property type="match status" value="1"/>
</dbReference>
<keyword evidence="5" id="KW-0325">Glycoprotein</keyword>
<evidence type="ECO:0000256" key="7">
    <source>
        <dbReference type="PIRNR" id="PIRNR001093"/>
    </source>
</evidence>
<evidence type="ECO:0000259" key="10">
    <source>
        <dbReference type="Pfam" id="PF00728"/>
    </source>
</evidence>
<accession>A0A5N6KU91</accession>
<keyword evidence="4 7" id="KW-0378">Hydrolase</keyword>
<comment type="similarity">
    <text evidence="2 7">Belongs to the glycosyl hydrolase 20 family.</text>
</comment>
<feature type="active site" description="Proton donor" evidence="8">
    <location>
        <position position="350"/>
    </location>
</feature>
<organism evidence="12 13">
    <name type="scientific">Carpinus fangiana</name>
    <dbReference type="NCBI Taxonomy" id="176857"/>
    <lineage>
        <taxon>Eukaryota</taxon>
        <taxon>Viridiplantae</taxon>
        <taxon>Streptophyta</taxon>
        <taxon>Embryophyta</taxon>
        <taxon>Tracheophyta</taxon>
        <taxon>Spermatophyta</taxon>
        <taxon>Magnoliopsida</taxon>
        <taxon>eudicotyledons</taxon>
        <taxon>Gunneridae</taxon>
        <taxon>Pentapetalae</taxon>
        <taxon>rosids</taxon>
        <taxon>fabids</taxon>
        <taxon>Fagales</taxon>
        <taxon>Betulaceae</taxon>
        <taxon>Carpinus</taxon>
    </lineage>
</organism>
<comment type="caution">
    <text evidence="12">The sequence shown here is derived from an EMBL/GenBank/DDBJ whole genome shotgun (WGS) entry which is preliminary data.</text>
</comment>
<evidence type="ECO:0000256" key="3">
    <source>
        <dbReference type="ARBA" id="ARBA00022729"/>
    </source>
</evidence>
<dbReference type="InterPro" id="IPR029018">
    <property type="entry name" value="Hex-like_dom2"/>
</dbReference>
<dbReference type="Pfam" id="PF14845">
    <property type="entry name" value="Glycohydro_20b2"/>
    <property type="match status" value="1"/>
</dbReference>
<dbReference type="FunFam" id="3.20.20.80:FF:000063">
    <property type="entry name" value="Beta-hexosaminidase"/>
    <property type="match status" value="1"/>
</dbReference>
<name>A0A5N6KU91_9ROSI</name>
<dbReference type="AlphaFoldDB" id="A0A5N6KU91"/>
<dbReference type="SUPFAM" id="SSF51445">
    <property type="entry name" value="(Trans)glycosidases"/>
    <property type="match status" value="1"/>
</dbReference>
<evidence type="ECO:0000256" key="9">
    <source>
        <dbReference type="SAM" id="SignalP"/>
    </source>
</evidence>
<comment type="catalytic activity">
    <reaction evidence="1 7">
        <text>Hydrolysis of terminal non-reducing N-acetyl-D-hexosamine residues in N-acetyl-beta-D-hexosaminides.</text>
        <dbReference type="EC" id="3.2.1.52"/>
    </reaction>
</comment>
<protein>
    <recommendedName>
        <fullName evidence="7">Beta-hexosaminidase</fullName>
        <ecNumber evidence="7">3.2.1.52</ecNumber>
    </recommendedName>
</protein>
<dbReference type="GO" id="GO:0005975">
    <property type="term" value="P:carbohydrate metabolic process"/>
    <property type="evidence" value="ECO:0007669"/>
    <property type="project" value="InterPro"/>
</dbReference>
<evidence type="ECO:0000313" key="13">
    <source>
        <dbReference type="Proteomes" id="UP000327013"/>
    </source>
</evidence>
<evidence type="ECO:0000256" key="2">
    <source>
        <dbReference type="ARBA" id="ARBA00006285"/>
    </source>
</evidence>
<dbReference type="SUPFAM" id="SSF55545">
    <property type="entry name" value="beta-N-acetylhexosaminidase-like domain"/>
    <property type="match status" value="1"/>
</dbReference>
<dbReference type="EMBL" id="VIBQ01000013">
    <property type="protein sequence ID" value="KAB8346070.1"/>
    <property type="molecule type" value="Genomic_DNA"/>
</dbReference>
<dbReference type="Pfam" id="PF00728">
    <property type="entry name" value="Glyco_hydro_20"/>
    <property type="match status" value="1"/>
</dbReference>
<evidence type="ECO:0000256" key="5">
    <source>
        <dbReference type="ARBA" id="ARBA00023180"/>
    </source>
</evidence>
<dbReference type="InterPro" id="IPR025705">
    <property type="entry name" value="Beta_hexosaminidase_sua/sub"/>
</dbReference>
<dbReference type="PRINTS" id="PR00738">
    <property type="entry name" value="GLHYDRLASE20"/>
</dbReference>
<gene>
    <name evidence="12" type="ORF">FH972_023122</name>
</gene>
<evidence type="ECO:0000256" key="8">
    <source>
        <dbReference type="PIRSR" id="PIRSR001093-1"/>
    </source>
</evidence>
<evidence type="ECO:0000256" key="4">
    <source>
        <dbReference type="ARBA" id="ARBA00022801"/>
    </source>
</evidence>
<evidence type="ECO:0000256" key="1">
    <source>
        <dbReference type="ARBA" id="ARBA00001231"/>
    </source>
</evidence>
<keyword evidence="3 9" id="KW-0732">Signal</keyword>
<reference evidence="12 13" key="1">
    <citation type="submission" date="2019-06" db="EMBL/GenBank/DDBJ databases">
        <title>A chromosomal-level reference genome of Carpinus fangiana (Coryloideae, Betulaceae).</title>
        <authorList>
            <person name="Yang X."/>
            <person name="Wang Z."/>
            <person name="Zhang L."/>
            <person name="Hao G."/>
            <person name="Liu J."/>
            <person name="Yang Y."/>
        </authorList>
    </citation>
    <scope>NUCLEOTIDE SEQUENCE [LARGE SCALE GENOMIC DNA]</scope>
    <source>
        <strain evidence="12">Cfa_2016G</strain>
        <tissue evidence="12">Leaf</tissue>
    </source>
</reference>
<evidence type="ECO:0000313" key="12">
    <source>
        <dbReference type="EMBL" id="KAB8346070.1"/>
    </source>
</evidence>
<evidence type="ECO:0000256" key="6">
    <source>
        <dbReference type="ARBA" id="ARBA00023295"/>
    </source>
</evidence>
<keyword evidence="13" id="KW-1185">Reference proteome</keyword>
<dbReference type="PANTHER" id="PTHR22600:SF58">
    <property type="entry name" value="BETA-HEXOSAMINIDASE"/>
    <property type="match status" value="1"/>
</dbReference>
<dbReference type="GO" id="GO:0016020">
    <property type="term" value="C:membrane"/>
    <property type="evidence" value="ECO:0007669"/>
    <property type="project" value="TreeGrafter"/>
</dbReference>
<dbReference type="PANTHER" id="PTHR22600">
    <property type="entry name" value="BETA-HEXOSAMINIDASE"/>
    <property type="match status" value="1"/>
</dbReference>
<dbReference type="EC" id="3.2.1.52" evidence="7"/>
<dbReference type="GO" id="GO:0030203">
    <property type="term" value="P:glycosaminoglycan metabolic process"/>
    <property type="evidence" value="ECO:0007669"/>
    <property type="project" value="TreeGrafter"/>
</dbReference>
<dbReference type="PIRSF" id="PIRSF001093">
    <property type="entry name" value="B-hxosamndse_ab_euk"/>
    <property type="match status" value="1"/>
</dbReference>
<feature type="domain" description="Beta-hexosaminidase eukaryotic type N-terminal" evidence="11">
    <location>
        <begin position="17"/>
        <end position="164"/>
    </location>
</feature>
<feature type="domain" description="Glycoside hydrolase family 20 catalytic" evidence="10">
    <location>
        <begin position="188"/>
        <end position="528"/>
    </location>
</feature>